<comment type="caution">
    <text evidence="2">The sequence shown here is derived from an EMBL/GenBank/DDBJ whole genome shotgun (WGS) entry which is preliminary data.</text>
</comment>
<dbReference type="EMBL" id="JAKGUD010000004">
    <property type="protein sequence ID" value="MCF4142181.1"/>
    <property type="molecule type" value="Genomic_DNA"/>
</dbReference>
<dbReference type="RefSeq" id="WP_236098943.1">
    <property type="nucleotide sequence ID" value="NZ_JAKGUD010000004.1"/>
</dbReference>
<sequence length="712" mass="81566">MKRAFLSLALAFLSLSLFVCPVFAVSPSNGGFAGLWEYPTAEVPGDGRGWVGFGRYDPYSPYYVNMGLLPWMEFNFRLTEFRTVPMAVWDYYVDKAIDVKFLLYGQKGWIPSFAVGATDISGTKITDAKYAVATWNLNDWALTVGYGSDRYNGVFGGFSWQALDWLKFKAEYGNLDYSGDRVSGTRILKENPTSDFNYGLVASWEDLSLSLSRQRGNEWCWALSYSFDVHKNFLGGRKKRMAKPEDAEVLSWDEVSAEDMSLNLVEAVGSSIGVRDVNVLVGDRKVLVAYENIGYSSQAEALARVMVMSSWLIPWDVDFVAFVPRVRGVPIVRLDVPGSQLGLLRMGQLNRHDGNMAKVRWARGSRFSVAPDEEWTFFRKPGETLHKGQNAFKVMLTADLRVDRKTTKPFFMSRWSVDYVYDWRSSEGMAAHLDVRQPFANDIDQWFETEVNDETRIWKGVFSYLHRFGDGVYGLAEVGWLDDMWFGANLWGRWYGKDGTWWVGGRYSLLHERDPYSFAGLSDNQLWISQPTNIPYDGEWWSVWWAQANYTVMPYNVDLTAEYGKFVDGDMGYNLQATRNWDDLSIGLYYRVTENKIPGENYTKTGAVLDIPADAWWGTESAQYWHQDMRINSAWIYNGGRIPGAWKTPEQLLGQLRPELLRRNLYLALDDYGRSLRGRPSYHDEVLRSHSLYDYITGEYRVKEDGALLGVQ</sequence>
<dbReference type="Pfam" id="PF06082">
    <property type="entry name" value="YjbH"/>
    <property type="match status" value="2"/>
</dbReference>
<gene>
    <name evidence="2" type="ORF">L2W38_05080</name>
</gene>
<proteinExistence type="predicted"/>
<evidence type="ECO:0000313" key="2">
    <source>
        <dbReference type="EMBL" id="MCF4142181.1"/>
    </source>
</evidence>
<organism evidence="2 3">
    <name type="scientific">Dethiosulfovibrio marinus</name>
    <dbReference type="NCBI Taxonomy" id="133532"/>
    <lineage>
        <taxon>Bacteria</taxon>
        <taxon>Thermotogati</taxon>
        <taxon>Synergistota</taxon>
        <taxon>Synergistia</taxon>
        <taxon>Synergistales</taxon>
        <taxon>Dethiosulfovibrionaceae</taxon>
        <taxon>Dethiosulfovibrio</taxon>
    </lineage>
</organism>
<dbReference type="Proteomes" id="UP001200430">
    <property type="component" value="Unassembled WGS sequence"/>
</dbReference>
<keyword evidence="1" id="KW-0732">Signal</keyword>
<feature type="chain" id="PRO_5047134946" evidence="1">
    <location>
        <begin position="25"/>
        <end position="712"/>
    </location>
</feature>
<evidence type="ECO:0000256" key="1">
    <source>
        <dbReference type="SAM" id="SignalP"/>
    </source>
</evidence>
<dbReference type="InterPro" id="IPR010344">
    <property type="entry name" value="YbjH"/>
</dbReference>
<protein>
    <submittedName>
        <fullName evidence="2">YjbH domain-containing protein</fullName>
    </submittedName>
</protein>
<evidence type="ECO:0000313" key="3">
    <source>
        <dbReference type="Proteomes" id="UP001200430"/>
    </source>
</evidence>
<accession>A0ABS9ENU0</accession>
<feature type="signal peptide" evidence="1">
    <location>
        <begin position="1"/>
        <end position="24"/>
    </location>
</feature>
<name>A0ABS9ENU0_9BACT</name>
<keyword evidence="3" id="KW-1185">Reference proteome</keyword>
<reference evidence="2 3" key="1">
    <citation type="submission" date="2022-01" db="EMBL/GenBank/DDBJ databases">
        <title>Dethiosulfovibrio faecalis sp. nov., a novel proteolytic, non-sulfur-reducing bacterium isolated from a marine aquaculture solid waste bioreactor.</title>
        <authorList>
            <person name="Grabowski S."/>
            <person name="Apolinario E."/>
            <person name="Schneider N."/>
            <person name="Marshall C.W."/>
            <person name="Sowers K.R."/>
        </authorList>
    </citation>
    <scope>NUCLEOTIDE SEQUENCE [LARGE SCALE GENOMIC DNA]</scope>
    <source>
        <strain evidence="2 3">DSM 12537</strain>
    </source>
</reference>